<keyword evidence="4 7" id="KW-0805">Transcription regulation</keyword>
<keyword evidence="9" id="KW-0132">Cell division</keyword>
<evidence type="ECO:0000256" key="1">
    <source>
        <dbReference type="ARBA" id="ARBA00013860"/>
    </source>
</evidence>
<organism evidence="9 10">
    <name type="scientific">Aerophobetes bacterium</name>
    <dbReference type="NCBI Taxonomy" id="2030807"/>
    <lineage>
        <taxon>Bacteria</taxon>
        <taxon>Candidatus Aerophobota</taxon>
    </lineage>
</organism>
<keyword evidence="6 7" id="KW-0804">Transcription</keyword>
<dbReference type="GO" id="GO:0009295">
    <property type="term" value="C:nucleoid"/>
    <property type="evidence" value="ECO:0007669"/>
    <property type="project" value="UniProtKB-SubCell"/>
</dbReference>
<dbReference type="EMBL" id="QMPY01000092">
    <property type="protein sequence ID" value="RLE07469.1"/>
    <property type="molecule type" value="Genomic_DNA"/>
</dbReference>
<dbReference type="Gene3D" id="3.40.1550.20">
    <property type="entry name" value="Transcriptional regulator MraZ domain"/>
    <property type="match status" value="1"/>
</dbReference>
<dbReference type="CDD" id="cd16320">
    <property type="entry name" value="MraZ_N"/>
    <property type="match status" value="1"/>
</dbReference>
<gene>
    <name evidence="7" type="primary">mraZ</name>
    <name evidence="9" type="ORF">DRZ78_02930</name>
</gene>
<dbReference type="PANTHER" id="PTHR34701">
    <property type="entry name" value="TRANSCRIPTIONAL REGULATOR MRAZ"/>
    <property type="match status" value="1"/>
</dbReference>
<dbReference type="InterPro" id="IPR037914">
    <property type="entry name" value="SpoVT-AbrB_sf"/>
</dbReference>
<sequence>MFTGEYHHSLDKKNRLIIPSKLRQQIGNEEQFILTPGLDKTIFLYSLSEWENLGRRLKNLSTTHADTRAFLRLFFSGAHPVQLDNQGRITIPQALKNLAQIKEKVAIIGAFNKIEIWSEENWNKYYQEKKAIFEELSERIMDVEI</sequence>
<feature type="domain" description="SpoVT-AbrB" evidence="8">
    <location>
        <begin position="78"/>
        <end position="121"/>
    </location>
</feature>
<proteinExistence type="inferred from homology"/>
<comment type="subunit">
    <text evidence="7">Forms oligomers.</text>
</comment>
<feature type="domain" description="SpoVT-AbrB" evidence="8">
    <location>
        <begin position="5"/>
        <end position="49"/>
    </location>
</feature>
<dbReference type="PANTHER" id="PTHR34701:SF1">
    <property type="entry name" value="TRANSCRIPTIONAL REGULATOR MRAZ"/>
    <property type="match status" value="1"/>
</dbReference>
<keyword evidence="2 7" id="KW-0963">Cytoplasm</keyword>
<dbReference type="NCBIfam" id="TIGR00242">
    <property type="entry name" value="division/cell wall cluster transcriptional repressor MraZ"/>
    <property type="match status" value="1"/>
</dbReference>
<dbReference type="InterPro" id="IPR003444">
    <property type="entry name" value="MraZ"/>
</dbReference>
<evidence type="ECO:0000256" key="3">
    <source>
        <dbReference type="ARBA" id="ARBA00022737"/>
    </source>
</evidence>
<dbReference type="InterPro" id="IPR020603">
    <property type="entry name" value="MraZ_dom"/>
</dbReference>
<accession>A0A662D3Z2</accession>
<keyword evidence="5 7" id="KW-0238">DNA-binding</keyword>
<name>A0A662D3Z2_UNCAE</name>
<evidence type="ECO:0000256" key="2">
    <source>
        <dbReference type="ARBA" id="ARBA00022490"/>
    </source>
</evidence>
<dbReference type="SUPFAM" id="SSF89447">
    <property type="entry name" value="AbrB/MazE/MraZ-like"/>
    <property type="match status" value="1"/>
</dbReference>
<keyword evidence="9" id="KW-0131">Cell cycle</keyword>
<dbReference type="InterPro" id="IPR035644">
    <property type="entry name" value="MraZ_C"/>
</dbReference>
<protein>
    <recommendedName>
        <fullName evidence="1 7">Transcriptional regulator MraZ</fullName>
    </recommendedName>
</protein>
<comment type="caution">
    <text evidence="9">The sequence shown here is derived from an EMBL/GenBank/DDBJ whole genome shotgun (WGS) entry which is preliminary data.</text>
</comment>
<dbReference type="Pfam" id="PF02381">
    <property type="entry name" value="MraZ"/>
    <property type="match status" value="2"/>
</dbReference>
<evidence type="ECO:0000256" key="5">
    <source>
        <dbReference type="ARBA" id="ARBA00023125"/>
    </source>
</evidence>
<dbReference type="GO" id="GO:0000976">
    <property type="term" value="F:transcription cis-regulatory region binding"/>
    <property type="evidence" value="ECO:0007669"/>
    <property type="project" value="TreeGrafter"/>
</dbReference>
<evidence type="ECO:0000313" key="10">
    <source>
        <dbReference type="Proteomes" id="UP000277457"/>
    </source>
</evidence>
<dbReference type="AlphaFoldDB" id="A0A662D3Z2"/>
<dbReference type="PROSITE" id="PS51740">
    <property type="entry name" value="SPOVT_ABRB"/>
    <property type="match status" value="2"/>
</dbReference>
<evidence type="ECO:0000313" key="9">
    <source>
        <dbReference type="EMBL" id="RLE07469.1"/>
    </source>
</evidence>
<evidence type="ECO:0000259" key="8">
    <source>
        <dbReference type="PROSITE" id="PS51740"/>
    </source>
</evidence>
<dbReference type="Proteomes" id="UP000277457">
    <property type="component" value="Unassembled WGS sequence"/>
</dbReference>
<evidence type="ECO:0000256" key="7">
    <source>
        <dbReference type="HAMAP-Rule" id="MF_01008"/>
    </source>
</evidence>
<dbReference type="GO" id="GO:0051301">
    <property type="term" value="P:cell division"/>
    <property type="evidence" value="ECO:0007669"/>
    <property type="project" value="UniProtKB-KW"/>
</dbReference>
<reference evidence="9 10" key="1">
    <citation type="submission" date="2018-06" db="EMBL/GenBank/DDBJ databases">
        <title>Extensive metabolic versatility and redundancy in microbially diverse, dynamic hydrothermal sediments.</title>
        <authorList>
            <person name="Dombrowski N."/>
            <person name="Teske A."/>
            <person name="Baker B.J."/>
        </authorList>
    </citation>
    <scope>NUCLEOTIDE SEQUENCE [LARGE SCALE GENOMIC DNA]</scope>
    <source>
        <strain evidence="9">B7_G13</strain>
    </source>
</reference>
<comment type="similarity">
    <text evidence="7">Belongs to the MraZ family.</text>
</comment>
<dbReference type="InterPro" id="IPR038619">
    <property type="entry name" value="MraZ_sf"/>
</dbReference>
<comment type="subcellular location">
    <subcellularLocation>
        <location evidence="7">Cytoplasm</location>
        <location evidence="7">Nucleoid</location>
    </subcellularLocation>
</comment>
<dbReference type="GO" id="GO:0005737">
    <property type="term" value="C:cytoplasm"/>
    <property type="evidence" value="ECO:0007669"/>
    <property type="project" value="UniProtKB-UniRule"/>
</dbReference>
<keyword evidence="3" id="KW-0677">Repeat</keyword>
<dbReference type="GO" id="GO:2000143">
    <property type="term" value="P:negative regulation of DNA-templated transcription initiation"/>
    <property type="evidence" value="ECO:0007669"/>
    <property type="project" value="TreeGrafter"/>
</dbReference>
<dbReference type="InterPro" id="IPR007159">
    <property type="entry name" value="SpoVT-AbrB_dom"/>
</dbReference>
<evidence type="ECO:0000256" key="4">
    <source>
        <dbReference type="ARBA" id="ARBA00023015"/>
    </source>
</evidence>
<dbReference type="InterPro" id="IPR035642">
    <property type="entry name" value="MraZ_N"/>
</dbReference>
<dbReference type="HAMAP" id="MF_01008">
    <property type="entry name" value="MraZ"/>
    <property type="match status" value="1"/>
</dbReference>
<dbReference type="CDD" id="cd16321">
    <property type="entry name" value="MraZ_C"/>
    <property type="match status" value="1"/>
</dbReference>
<dbReference type="GO" id="GO:0003700">
    <property type="term" value="F:DNA-binding transcription factor activity"/>
    <property type="evidence" value="ECO:0007669"/>
    <property type="project" value="UniProtKB-UniRule"/>
</dbReference>
<evidence type="ECO:0000256" key="6">
    <source>
        <dbReference type="ARBA" id="ARBA00023163"/>
    </source>
</evidence>